<dbReference type="AlphaFoldDB" id="B8IX48"/>
<dbReference type="Gene3D" id="2.40.50.100">
    <property type="match status" value="1"/>
</dbReference>
<evidence type="ECO:0000256" key="2">
    <source>
        <dbReference type="ARBA" id="ARBA00010602"/>
    </source>
</evidence>
<dbReference type="GO" id="GO:0042597">
    <property type="term" value="C:periplasmic space"/>
    <property type="evidence" value="ECO:0007669"/>
    <property type="project" value="UniProtKB-SubCell"/>
</dbReference>
<dbReference type="InterPro" id="IPR059052">
    <property type="entry name" value="HH_YbhG-like"/>
</dbReference>
<dbReference type="Pfam" id="PF25881">
    <property type="entry name" value="HH_YBHG"/>
    <property type="match status" value="1"/>
</dbReference>
<accession>B8IX48</accession>
<evidence type="ECO:0000313" key="9">
    <source>
        <dbReference type="EMBL" id="ACL63089.1"/>
    </source>
</evidence>
<reference evidence="10" key="1">
    <citation type="submission" date="2009-01" db="EMBL/GenBank/DDBJ databases">
        <title>Complete sequence of plasmid 2 of Methylobacterium nodulans ORS 2060.</title>
        <authorList>
            <consortium name="US DOE Joint Genome Institute"/>
            <person name="Lucas S."/>
            <person name="Copeland A."/>
            <person name="Lapidus A."/>
            <person name="Glavina del Rio T."/>
            <person name="Dalin E."/>
            <person name="Tice H."/>
            <person name="Bruce D."/>
            <person name="Goodwin L."/>
            <person name="Pitluck S."/>
            <person name="Sims D."/>
            <person name="Brettin T."/>
            <person name="Detter J.C."/>
            <person name="Han C."/>
            <person name="Larimer F."/>
            <person name="Land M."/>
            <person name="Hauser L."/>
            <person name="Kyrpides N."/>
            <person name="Ivanova N."/>
            <person name="Marx C.J."/>
            <person name="Richardson P."/>
        </authorList>
    </citation>
    <scope>NUCLEOTIDE SEQUENCE [LARGE SCALE GENOMIC DNA]</scope>
    <source>
        <strain evidence="10">LMG 21967 / CNCM I-2342 / ORS 2060</strain>
        <plasmid evidence="10">Plasmid pMNOD02</plasmid>
    </source>
</reference>
<organism evidence="9 10">
    <name type="scientific">Methylobacterium nodulans (strain LMG 21967 / CNCM I-2342 / ORS 2060)</name>
    <dbReference type="NCBI Taxonomy" id="460265"/>
    <lineage>
        <taxon>Bacteria</taxon>
        <taxon>Pseudomonadati</taxon>
        <taxon>Pseudomonadota</taxon>
        <taxon>Alphaproteobacteria</taxon>
        <taxon>Hyphomicrobiales</taxon>
        <taxon>Methylobacteriaceae</taxon>
        <taxon>Methylobacterium</taxon>
    </lineage>
</organism>
<evidence type="ECO:0000259" key="7">
    <source>
        <dbReference type="Pfam" id="PF25881"/>
    </source>
</evidence>
<keyword evidence="10" id="KW-1185">Reference proteome</keyword>
<dbReference type="RefSeq" id="WP_012631291.1">
    <property type="nucleotide sequence ID" value="NC_011887.1"/>
</dbReference>
<evidence type="ECO:0000256" key="6">
    <source>
        <dbReference type="SAM" id="Coils"/>
    </source>
</evidence>
<dbReference type="SUPFAM" id="SSF111369">
    <property type="entry name" value="HlyD-like secretion proteins"/>
    <property type="match status" value="3"/>
</dbReference>
<dbReference type="Proteomes" id="UP000008207">
    <property type="component" value="Plasmid pMNOD02"/>
</dbReference>
<evidence type="ECO:0000259" key="8">
    <source>
        <dbReference type="Pfam" id="PF25954"/>
    </source>
</evidence>
<gene>
    <name evidence="9" type="ordered locus">Mnod_8104</name>
</gene>
<dbReference type="Gene3D" id="2.40.30.170">
    <property type="match status" value="1"/>
</dbReference>
<dbReference type="PANTHER" id="PTHR32347">
    <property type="entry name" value="EFFLUX SYSTEM COMPONENT YKNX-RELATED"/>
    <property type="match status" value="1"/>
</dbReference>
<feature type="domain" description="CusB-like beta-barrel" evidence="8">
    <location>
        <begin position="255"/>
        <end position="343"/>
    </location>
</feature>
<dbReference type="Gene3D" id="1.10.287.470">
    <property type="entry name" value="Helix hairpin bin"/>
    <property type="match status" value="2"/>
</dbReference>
<dbReference type="PANTHER" id="PTHR32347:SF29">
    <property type="entry name" value="UPF0194 MEMBRANE PROTEIN YBHG"/>
    <property type="match status" value="1"/>
</dbReference>
<dbReference type="HOGENOM" id="CLU_018816_6_3_5"/>
<dbReference type="KEGG" id="mno:Mnod_8104"/>
<evidence type="ECO:0000256" key="1">
    <source>
        <dbReference type="ARBA" id="ARBA00004418"/>
    </source>
</evidence>
<evidence type="ECO:0000313" key="10">
    <source>
        <dbReference type="Proteomes" id="UP000008207"/>
    </source>
</evidence>
<keyword evidence="4" id="KW-0574">Periplasm</keyword>
<protein>
    <submittedName>
        <fullName evidence="9">Secretion protein HlyD family protein</fullName>
    </submittedName>
</protein>
<name>B8IX48_METNO</name>
<dbReference type="EMBL" id="CP001351">
    <property type="protein sequence ID" value="ACL63089.1"/>
    <property type="molecule type" value="Genomic_DNA"/>
</dbReference>
<evidence type="ECO:0000256" key="3">
    <source>
        <dbReference type="ARBA" id="ARBA00022729"/>
    </source>
</evidence>
<dbReference type="InterPro" id="IPR058792">
    <property type="entry name" value="Beta-barrel_RND_2"/>
</dbReference>
<evidence type="ECO:0000256" key="4">
    <source>
        <dbReference type="ARBA" id="ARBA00022764"/>
    </source>
</evidence>
<keyword evidence="3" id="KW-0732">Signal</keyword>
<keyword evidence="9" id="KW-0614">Plasmid</keyword>
<feature type="coiled-coil region" evidence="6">
    <location>
        <begin position="196"/>
        <end position="223"/>
    </location>
</feature>
<sequence length="354" mass="37794">MTFGLAGAAFWFWSPQVGELAGRYSWWSTLRSVPALSWLPGPRAAAEGLVLQGNVEVRQVNLGFKVGGRIASLAVDEGATVREGQSLASLEKVYFEDAVAQARAQRDQARANLDKAQNGNRPEEIAQAQASVAEREATLANARLASDRAEQLLRSGAGTTKAHDDALAALRQADAQLNSARQYLALMRAGARAEDIAAARAQLANSEAALAVAQRQLADAELVAPTDGTVLSRVRETGAIVNAGETVFVLSLTNPVWVRSYVSQVDLGRVRPGQMATIRIDTPGAPTFKGWVGFISTTAEFTPKTVETRELRTALVYRIRVVAEDPRGVLRQGMPVTITLASTSTEPMVAGASE</sequence>
<evidence type="ECO:0000256" key="5">
    <source>
        <dbReference type="ARBA" id="ARBA00023054"/>
    </source>
</evidence>
<comment type="subcellular location">
    <subcellularLocation>
        <location evidence="1">Periplasm</location>
    </subcellularLocation>
</comment>
<dbReference type="InterPro" id="IPR050465">
    <property type="entry name" value="UPF0194_transport"/>
</dbReference>
<dbReference type="Pfam" id="PF25954">
    <property type="entry name" value="Beta-barrel_RND_2"/>
    <property type="match status" value="1"/>
</dbReference>
<keyword evidence="5 6" id="KW-0175">Coiled coil</keyword>
<geneLocation type="plasmid" evidence="9 10">
    <name>pMNOD02</name>
</geneLocation>
<proteinExistence type="inferred from homology"/>
<comment type="similarity">
    <text evidence="2">Belongs to the UPF0194 family.</text>
</comment>
<feature type="domain" description="YbhG-like alpha-helical hairpin" evidence="7">
    <location>
        <begin position="94"/>
        <end position="219"/>
    </location>
</feature>